<organism evidence="2 3">
    <name type="scientific">Mucuna pruriens</name>
    <name type="common">Velvet bean</name>
    <name type="synonym">Dolichos pruriens</name>
    <dbReference type="NCBI Taxonomy" id="157652"/>
    <lineage>
        <taxon>Eukaryota</taxon>
        <taxon>Viridiplantae</taxon>
        <taxon>Streptophyta</taxon>
        <taxon>Embryophyta</taxon>
        <taxon>Tracheophyta</taxon>
        <taxon>Spermatophyta</taxon>
        <taxon>Magnoliopsida</taxon>
        <taxon>eudicotyledons</taxon>
        <taxon>Gunneridae</taxon>
        <taxon>Pentapetalae</taxon>
        <taxon>rosids</taxon>
        <taxon>fabids</taxon>
        <taxon>Fabales</taxon>
        <taxon>Fabaceae</taxon>
        <taxon>Papilionoideae</taxon>
        <taxon>50 kb inversion clade</taxon>
        <taxon>NPAAA clade</taxon>
        <taxon>indigoferoid/millettioid clade</taxon>
        <taxon>Phaseoleae</taxon>
        <taxon>Mucuna</taxon>
    </lineage>
</organism>
<feature type="domain" description="DUF7745" evidence="1">
    <location>
        <begin position="96"/>
        <end position="169"/>
    </location>
</feature>
<evidence type="ECO:0000313" key="2">
    <source>
        <dbReference type="EMBL" id="RDX74816.1"/>
    </source>
</evidence>
<evidence type="ECO:0000313" key="3">
    <source>
        <dbReference type="Proteomes" id="UP000257109"/>
    </source>
</evidence>
<proteinExistence type="predicted"/>
<dbReference type="PANTHER" id="PTHR48154:SF1">
    <property type="entry name" value="PROTEIN, PUTATIVE-RELATED"/>
    <property type="match status" value="1"/>
</dbReference>
<feature type="non-terminal residue" evidence="2">
    <location>
        <position position="1"/>
    </location>
</feature>
<evidence type="ECO:0000259" key="1">
    <source>
        <dbReference type="Pfam" id="PF24924"/>
    </source>
</evidence>
<name>A0A371F947_MUCPR</name>
<dbReference type="OrthoDB" id="983711at2759"/>
<protein>
    <recommendedName>
        <fullName evidence="1">DUF7745 domain-containing protein</fullName>
    </recommendedName>
</protein>
<dbReference type="Pfam" id="PF24924">
    <property type="entry name" value="DUF7745"/>
    <property type="match status" value="1"/>
</dbReference>
<gene>
    <name evidence="2" type="ORF">CR513_45375</name>
</gene>
<accession>A0A371F947</accession>
<dbReference type="AlphaFoldDB" id="A0A371F947"/>
<dbReference type="InterPro" id="IPR056647">
    <property type="entry name" value="DUF7745"/>
</dbReference>
<sequence length="171" mass="20065">MAMDECLAIVIRKPKVDMDCKVDLSLIALPNHLFPVFQFEIESVQLYYIYLHLAETKSNKSLLRPYRPSLCQERLSTLHLRVPVLLQFSHKITIERTMSLRQIRTRKKSRNGLEGISRASLEERLQQLQREEDWPTFIDVYGLLIYNIVLFPQIEDYVDLAAIDAFLGKRD</sequence>
<dbReference type="Proteomes" id="UP000257109">
    <property type="component" value="Unassembled WGS sequence"/>
</dbReference>
<keyword evidence="3" id="KW-1185">Reference proteome</keyword>
<comment type="caution">
    <text evidence="2">The sequence shown here is derived from an EMBL/GenBank/DDBJ whole genome shotgun (WGS) entry which is preliminary data.</text>
</comment>
<dbReference type="EMBL" id="QJKJ01010049">
    <property type="protein sequence ID" value="RDX74816.1"/>
    <property type="molecule type" value="Genomic_DNA"/>
</dbReference>
<reference evidence="2" key="1">
    <citation type="submission" date="2018-05" db="EMBL/GenBank/DDBJ databases">
        <title>Draft genome of Mucuna pruriens seed.</title>
        <authorList>
            <person name="Nnadi N.E."/>
            <person name="Vos R."/>
            <person name="Hasami M.H."/>
            <person name="Devisetty U.K."/>
            <person name="Aguiy J.C."/>
        </authorList>
    </citation>
    <scope>NUCLEOTIDE SEQUENCE [LARGE SCALE GENOMIC DNA]</scope>
    <source>
        <strain evidence="2">JCA_2017</strain>
    </source>
</reference>
<dbReference type="PANTHER" id="PTHR48154">
    <property type="entry name" value="PROTEIN, PUTATIVE-RELATED"/>
    <property type="match status" value="1"/>
</dbReference>